<name>A0AAD2HDR0_9AGAR</name>
<sequence length="248" mass="28146">MPIIRGCARRGMYSVGCKRRDEILSRPFITKTTISSALCGMAVTMNVAISRVDANICMVGGRIISSNWITDFSNEPNKRMSFRPSLWLYPGGLPCSSERPRKGARPTPIAIARWLKPSVVVLSLPFCRSSFGNPVACRKGSTDKSRRRDETNMRLERSTERRKDTISERSSSGRSSKVILSDLSRTREWVRIERRRYTSRVYEHLVFRHDVTTRSSPPKSRLDLLRALSVRLGKVHSTHNTMKGTVSD</sequence>
<reference evidence="2" key="1">
    <citation type="submission" date="2023-11" db="EMBL/GenBank/DDBJ databases">
        <authorList>
            <person name="De Vega J J."/>
            <person name="De Vega J J."/>
        </authorList>
    </citation>
    <scope>NUCLEOTIDE SEQUENCE</scope>
</reference>
<proteinExistence type="predicted"/>
<gene>
    <name evidence="2" type="ORF">MYCIT1_LOCUS19101</name>
</gene>
<evidence type="ECO:0000256" key="1">
    <source>
        <dbReference type="SAM" id="MobiDB-lite"/>
    </source>
</evidence>
<dbReference type="AlphaFoldDB" id="A0AAD2HDR0"/>
<evidence type="ECO:0000313" key="2">
    <source>
        <dbReference type="EMBL" id="CAK5273016.1"/>
    </source>
</evidence>
<organism evidence="2 3">
    <name type="scientific">Mycena citricolor</name>
    <dbReference type="NCBI Taxonomy" id="2018698"/>
    <lineage>
        <taxon>Eukaryota</taxon>
        <taxon>Fungi</taxon>
        <taxon>Dikarya</taxon>
        <taxon>Basidiomycota</taxon>
        <taxon>Agaricomycotina</taxon>
        <taxon>Agaricomycetes</taxon>
        <taxon>Agaricomycetidae</taxon>
        <taxon>Agaricales</taxon>
        <taxon>Marasmiineae</taxon>
        <taxon>Mycenaceae</taxon>
        <taxon>Mycena</taxon>
    </lineage>
</organism>
<feature type="compositionally biased region" description="Basic and acidic residues" evidence="1">
    <location>
        <begin position="140"/>
        <end position="167"/>
    </location>
</feature>
<dbReference type="Proteomes" id="UP001295794">
    <property type="component" value="Unassembled WGS sequence"/>
</dbReference>
<dbReference type="EMBL" id="CAVNYO010000191">
    <property type="protein sequence ID" value="CAK5273016.1"/>
    <property type="molecule type" value="Genomic_DNA"/>
</dbReference>
<feature type="region of interest" description="Disordered" evidence="1">
    <location>
        <begin position="136"/>
        <end position="173"/>
    </location>
</feature>
<protein>
    <submittedName>
        <fullName evidence="2">Uncharacterized protein</fullName>
    </submittedName>
</protein>
<keyword evidence="3" id="KW-1185">Reference proteome</keyword>
<accession>A0AAD2HDR0</accession>
<comment type="caution">
    <text evidence="2">The sequence shown here is derived from an EMBL/GenBank/DDBJ whole genome shotgun (WGS) entry which is preliminary data.</text>
</comment>
<evidence type="ECO:0000313" key="3">
    <source>
        <dbReference type="Proteomes" id="UP001295794"/>
    </source>
</evidence>